<evidence type="ECO:0000313" key="3">
    <source>
        <dbReference type="Proteomes" id="UP001597097"/>
    </source>
</evidence>
<reference evidence="3" key="1">
    <citation type="journal article" date="2019" name="Int. J. Syst. Evol. Microbiol.">
        <title>The Global Catalogue of Microorganisms (GCM) 10K type strain sequencing project: providing services to taxonomists for standard genome sequencing and annotation.</title>
        <authorList>
            <consortium name="The Broad Institute Genomics Platform"/>
            <consortium name="The Broad Institute Genome Sequencing Center for Infectious Disease"/>
            <person name="Wu L."/>
            <person name="Ma J."/>
        </authorList>
    </citation>
    <scope>NUCLEOTIDE SEQUENCE [LARGE SCALE GENOMIC DNA]</scope>
    <source>
        <strain evidence="3">CGMCC 1.15399</strain>
    </source>
</reference>
<comment type="caution">
    <text evidence="2">The sequence shown here is derived from an EMBL/GenBank/DDBJ whole genome shotgun (WGS) entry which is preliminary data.</text>
</comment>
<dbReference type="EMBL" id="JBHUCM010000012">
    <property type="protein sequence ID" value="MFD1538080.1"/>
    <property type="molecule type" value="Genomic_DNA"/>
</dbReference>
<feature type="compositionally biased region" description="Pro residues" evidence="1">
    <location>
        <begin position="195"/>
        <end position="208"/>
    </location>
</feature>
<feature type="region of interest" description="Disordered" evidence="1">
    <location>
        <begin position="191"/>
        <end position="219"/>
    </location>
</feature>
<protein>
    <recommendedName>
        <fullName evidence="4">ANTAR domain-containing protein</fullName>
    </recommendedName>
</protein>
<sequence length="219" mass="24015">MIHVTELPLGGVQVWVDDTPDRWSVQHRMARELRLAGWHTEAGADRLLVLGWSADCLHHRARMLAAALRGRLADFDQTAVMAVMIANPLKDRDLSIDEITLEVETQLSRSLRWPDRLADLDGLQRTATVEQLRLRLAQIAGLEAKVARRCAEHLALAAQVALTLAGGDVPSRVRESSRDLGLTERVVAASVPNNSPVPVPAEPVPAPVEPELSYAESAR</sequence>
<name>A0ABW4G6I3_9ACTN</name>
<dbReference type="RefSeq" id="WP_219531142.1">
    <property type="nucleotide sequence ID" value="NZ_JAHKRM010000010.1"/>
</dbReference>
<evidence type="ECO:0000313" key="2">
    <source>
        <dbReference type="EMBL" id="MFD1538080.1"/>
    </source>
</evidence>
<evidence type="ECO:0000256" key="1">
    <source>
        <dbReference type="SAM" id="MobiDB-lite"/>
    </source>
</evidence>
<gene>
    <name evidence="2" type="ORF">ACFSJ0_13590</name>
</gene>
<keyword evidence="3" id="KW-1185">Reference proteome</keyword>
<dbReference type="Proteomes" id="UP001597097">
    <property type="component" value="Unassembled WGS sequence"/>
</dbReference>
<evidence type="ECO:0008006" key="4">
    <source>
        <dbReference type="Google" id="ProtNLM"/>
    </source>
</evidence>
<proteinExistence type="predicted"/>
<accession>A0ABW4G6I3</accession>
<organism evidence="2 3">
    <name type="scientific">Nonomuraea guangzhouensis</name>
    <dbReference type="NCBI Taxonomy" id="1291555"/>
    <lineage>
        <taxon>Bacteria</taxon>
        <taxon>Bacillati</taxon>
        <taxon>Actinomycetota</taxon>
        <taxon>Actinomycetes</taxon>
        <taxon>Streptosporangiales</taxon>
        <taxon>Streptosporangiaceae</taxon>
        <taxon>Nonomuraea</taxon>
    </lineage>
</organism>